<dbReference type="AlphaFoldDB" id="A0A2N9Y1R7"/>
<sequence>MKHLIQQIILLIFYLVFIDFVQASQTSVCHTDSPYYDLLVEKDGIYLQETIKAENKISYISQSKIRLKEITDKGARIISDDGNKILVLSNAKYYFIPKPLYIKINKYEITPLFNENEVSKIVSNKFFLISDHWYYVSYTSEGESDKHKIPELKGNLEIIADSDSNNYLDNNAVLLFEIIDVTDSNKYLDNNAVLLKDDNAVYVYDMSKNKLKKIPHLTLSQTHFFQSSYTKFYLYDDDTFYLFDRHFKYTDITKKFNQQGKYNGFTKAEIHTSQSGDSMDTKDGLIWLNIDDSFKLKPVKATYLNAYKDLYVYNDKVYDSDLWALQDEANPSDPSYRDRSIDISNVQNPGELHQISSSGFFLSPSDFPSFSGFFSSSGFFISSSDFFSSSVFFDNQQYYSFKEKSRRLEKKEPSAYHKLLTTKDRIEIRKKQIFIDGQQLNTDKFQGTPIFLGSIVDIITRCVKISGQKSRSKENYYYFFTDGKKVYAYINPGENQKPKVLHNVSPRNLKANDYDTLKKLLNILLSTAKKND</sequence>
<reference evidence="1 2" key="1">
    <citation type="journal article" date="2017" name="MBio">
        <title>Type VI secretion-mediated competition in the bee gut microbiome.</title>
        <authorList>
            <person name="Steele M.I."/>
            <person name="Kwong W.K."/>
            <person name="Powell J.E."/>
            <person name="Whiteley M."/>
            <person name="Moran N.A."/>
        </authorList>
    </citation>
    <scope>NUCLEOTIDE SEQUENCE [LARGE SCALE GENOMIC DNA]</scope>
    <source>
        <strain evidence="1 2">PEB0171</strain>
    </source>
</reference>
<dbReference type="RefSeq" id="WP_100141634.1">
    <property type="nucleotide sequence ID" value="NZ_MEIV01000075.1"/>
</dbReference>
<dbReference type="EMBL" id="MEIV01000075">
    <property type="protein sequence ID" value="PIT60677.1"/>
    <property type="molecule type" value="Genomic_DNA"/>
</dbReference>
<evidence type="ECO:0000313" key="1">
    <source>
        <dbReference type="EMBL" id="PIT60677.1"/>
    </source>
</evidence>
<comment type="caution">
    <text evidence="1">The sequence shown here is derived from an EMBL/GenBank/DDBJ whole genome shotgun (WGS) entry which is preliminary data.</text>
</comment>
<gene>
    <name evidence="1" type="ORF">BHC47_07985</name>
</gene>
<accession>A0A2N9Y1R7</accession>
<dbReference type="Proteomes" id="UP000231094">
    <property type="component" value="Unassembled WGS sequence"/>
</dbReference>
<organism evidence="1 2">
    <name type="scientific">Snodgrassella alvi</name>
    <dbReference type="NCBI Taxonomy" id="1196083"/>
    <lineage>
        <taxon>Bacteria</taxon>
        <taxon>Pseudomonadati</taxon>
        <taxon>Pseudomonadota</taxon>
        <taxon>Betaproteobacteria</taxon>
        <taxon>Neisseriales</taxon>
        <taxon>Neisseriaceae</taxon>
        <taxon>Snodgrassella</taxon>
    </lineage>
</organism>
<name>A0A2N9Y1R7_9NEIS</name>
<evidence type="ECO:0000313" key="2">
    <source>
        <dbReference type="Proteomes" id="UP000231094"/>
    </source>
</evidence>
<proteinExistence type="predicted"/>
<protein>
    <submittedName>
        <fullName evidence="1">Uncharacterized protein</fullName>
    </submittedName>
</protein>